<dbReference type="SUPFAM" id="SSF88659">
    <property type="entry name" value="Sigma3 and sigma4 domains of RNA polymerase sigma factors"/>
    <property type="match status" value="1"/>
</dbReference>
<evidence type="ECO:0000256" key="5">
    <source>
        <dbReference type="SAM" id="MobiDB-lite"/>
    </source>
</evidence>
<dbReference type="NCBIfam" id="TIGR02937">
    <property type="entry name" value="sigma70-ECF"/>
    <property type="match status" value="1"/>
</dbReference>
<name>A0A428MKY4_9BACT</name>
<dbReference type="PANTHER" id="PTHR43133:SF51">
    <property type="entry name" value="RNA POLYMERASE SIGMA FACTOR"/>
    <property type="match status" value="1"/>
</dbReference>
<dbReference type="GO" id="GO:0006352">
    <property type="term" value="P:DNA-templated transcription initiation"/>
    <property type="evidence" value="ECO:0007669"/>
    <property type="project" value="InterPro"/>
</dbReference>
<reference evidence="8 9" key="1">
    <citation type="submission" date="2018-12" db="EMBL/GenBank/DDBJ databases">
        <title>Sequencing of bacterial isolates from soil warming experiment in Harvard Forest, Massachusetts, USA.</title>
        <authorList>
            <person name="Deangelis K."/>
        </authorList>
    </citation>
    <scope>NUCLEOTIDE SEQUENCE [LARGE SCALE GENOMIC DNA]</scope>
    <source>
        <strain evidence="8 9">EB153</strain>
    </source>
</reference>
<evidence type="ECO:0000259" key="6">
    <source>
        <dbReference type="Pfam" id="PF04542"/>
    </source>
</evidence>
<protein>
    <submittedName>
        <fullName evidence="8">RNA polymerase sigma-70 factor (ECF subfamily)</fullName>
    </submittedName>
</protein>
<dbReference type="InterPro" id="IPR036388">
    <property type="entry name" value="WH-like_DNA-bd_sf"/>
</dbReference>
<dbReference type="NCBIfam" id="NF008888">
    <property type="entry name" value="PRK11922.1"/>
    <property type="match status" value="1"/>
</dbReference>
<organism evidence="8 9">
    <name type="scientific">Edaphobacter aggregans</name>
    <dbReference type="NCBI Taxonomy" id="570835"/>
    <lineage>
        <taxon>Bacteria</taxon>
        <taxon>Pseudomonadati</taxon>
        <taxon>Acidobacteriota</taxon>
        <taxon>Terriglobia</taxon>
        <taxon>Terriglobales</taxon>
        <taxon>Acidobacteriaceae</taxon>
        <taxon>Edaphobacter</taxon>
    </lineage>
</organism>
<sequence length="193" mass="22073">MNYGNQAPYGEFDIRSIERPGGGGPRPAGETALYEVIMRRYNQRLYRIARAILHDDAEAEDVMQDAYVRAYEHLDQFSGRALFSTWLSRIAVHESLARLRARDRNPQLDSTETDGELSMKMTGQSPTPEQSASNTQLRELLEQAVLKLPERYRTVIMLRHIEELSTSETAEALDLTEENVKVRLHRGHGMIRS</sequence>
<dbReference type="GO" id="GO:0016987">
    <property type="term" value="F:sigma factor activity"/>
    <property type="evidence" value="ECO:0007669"/>
    <property type="project" value="UniProtKB-KW"/>
</dbReference>
<comment type="caution">
    <text evidence="8">The sequence shown here is derived from an EMBL/GenBank/DDBJ whole genome shotgun (WGS) entry which is preliminary data.</text>
</comment>
<evidence type="ECO:0000259" key="7">
    <source>
        <dbReference type="Pfam" id="PF08281"/>
    </source>
</evidence>
<dbReference type="Pfam" id="PF04542">
    <property type="entry name" value="Sigma70_r2"/>
    <property type="match status" value="1"/>
</dbReference>
<feature type="region of interest" description="Disordered" evidence="5">
    <location>
        <begin position="103"/>
        <end position="135"/>
    </location>
</feature>
<keyword evidence="4" id="KW-0804">Transcription</keyword>
<dbReference type="EMBL" id="RSDW01000001">
    <property type="protein sequence ID" value="RSL17532.1"/>
    <property type="molecule type" value="Genomic_DNA"/>
</dbReference>
<evidence type="ECO:0000256" key="4">
    <source>
        <dbReference type="ARBA" id="ARBA00023163"/>
    </source>
</evidence>
<gene>
    <name evidence="8" type="ORF">EDE15_3067</name>
</gene>
<keyword evidence="2" id="KW-0805">Transcription regulation</keyword>
<dbReference type="Pfam" id="PF08281">
    <property type="entry name" value="Sigma70_r4_2"/>
    <property type="match status" value="1"/>
</dbReference>
<evidence type="ECO:0000313" key="9">
    <source>
        <dbReference type="Proteomes" id="UP000269669"/>
    </source>
</evidence>
<evidence type="ECO:0000256" key="3">
    <source>
        <dbReference type="ARBA" id="ARBA00023082"/>
    </source>
</evidence>
<dbReference type="Gene3D" id="1.10.10.10">
    <property type="entry name" value="Winged helix-like DNA-binding domain superfamily/Winged helix DNA-binding domain"/>
    <property type="match status" value="1"/>
</dbReference>
<dbReference type="PANTHER" id="PTHR43133">
    <property type="entry name" value="RNA POLYMERASE ECF-TYPE SIGMA FACTO"/>
    <property type="match status" value="1"/>
</dbReference>
<dbReference type="InterPro" id="IPR014284">
    <property type="entry name" value="RNA_pol_sigma-70_dom"/>
</dbReference>
<dbReference type="InterPro" id="IPR007627">
    <property type="entry name" value="RNA_pol_sigma70_r2"/>
</dbReference>
<feature type="domain" description="RNA polymerase sigma factor 70 region 4 type 2" evidence="7">
    <location>
        <begin position="139"/>
        <end position="187"/>
    </location>
</feature>
<dbReference type="Proteomes" id="UP000269669">
    <property type="component" value="Unassembled WGS sequence"/>
</dbReference>
<keyword evidence="9" id="KW-1185">Reference proteome</keyword>
<dbReference type="InterPro" id="IPR039425">
    <property type="entry name" value="RNA_pol_sigma-70-like"/>
</dbReference>
<keyword evidence="3" id="KW-0731">Sigma factor</keyword>
<dbReference type="InterPro" id="IPR013249">
    <property type="entry name" value="RNA_pol_sigma70_r4_t2"/>
</dbReference>
<dbReference type="InterPro" id="IPR013324">
    <property type="entry name" value="RNA_pol_sigma_r3/r4-like"/>
</dbReference>
<accession>A0A428MKY4</accession>
<dbReference type="GO" id="GO:0003677">
    <property type="term" value="F:DNA binding"/>
    <property type="evidence" value="ECO:0007669"/>
    <property type="project" value="InterPro"/>
</dbReference>
<dbReference type="Gene3D" id="1.10.1740.10">
    <property type="match status" value="1"/>
</dbReference>
<feature type="domain" description="RNA polymerase sigma-70 region 2" evidence="6">
    <location>
        <begin position="38"/>
        <end position="104"/>
    </location>
</feature>
<feature type="compositionally biased region" description="Polar residues" evidence="5">
    <location>
        <begin position="121"/>
        <end position="135"/>
    </location>
</feature>
<dbReference type="InterPro" id="IPR013325">
    <property type="entry name" value="RNA_pol_sigma_r2"/>
</dbReference>
<comment type="similarity">
    <text evidence="1">Belongs to the sigma-70 factor family. ECF subfamily.</text>
</comment>
<dbReference type="AlphaFoldDB" id="A0A428MKY4"/>
<evidence type="ECO:0000256" key="2">
    <source>
        <dbReference type="ARBA" id="ARBA00023015"/>
    </source>
</evidence>
<proteinExistence type="inferred from homology"/>
<dbReference type="SUPFAM" id="SSF88946">
    <property type="entry name" value="Sigma2 domain of RNA polymerase sigma factors"/>
    <property type="match status" value="1"/>
</dbReference>
<dbReference type="CDD" id="cd06171">
    <property type="entry name" value="Sigma70_r4"/>
    <property type="match status" value="1"/>
</dbReference>
<evidence type="ECO:0000256" key="1">
    <source>
        <dbReference type="ARBA" id="ARBA00010641"/>
    </source>
</evidence>
<evidence type="ECO:0000313" key="8">
    <source>
        <dbReference type="EMBL" id="RSL17532.1"/>
    </source>
</evidence>